<reference evidence="2 3" key="1">
    <citation type="journal article" date="2013" name="Genome Announc.">
        <title>Draft Genome Sequence of Aeromonas molluscorum Strain 848TT, Isolated from Bivalve Molluscs.</title>
        <authorList>
            <person name="Spataro N."/>
            <person name="Farfan M."/>
            <person name="Albarral V."/>
            <person name="Sanglas A."/>
            <person name="Loren J.G."/>
            <person name="Fuste M.C."/>
            <person name="Bosch E."/>
        </authorList>
    </citation>
    <scope>NUCLEOTIDE SEQUENCE [LARGE SCALE GENOMIC DNA]</scope>
    <source>
        <strain evidence="2 3">848</strain>
    </source>
</reference>
<gene>
    <name evidence="2" type="ORF">G113_12975</name>
</gene>
<dbReference type="Proteomes" id="UP000013526">
    <property type="component" value="Unassembled WGS sequence"/>
</dbReference>
<feature type="signal peptide" evidence="1">
    <location>
        <begin position="1"/>
        <end position="19"/>
    </location>
</feature>
<dbReference type="OrthoDB" id="5902984at2"/>
<dbReference type="PATRIC" id="fig|1268236.3.peg.2554"/>
<evidence type="ECO:0000313" key="2">
    <source>
        <dbReference type="EMBL" id="EOD54696.1"/>
    </source>
</evidence>
<comment type="caution">
    <text evidence="2">The sequence shown here is derived from an EMBL/GenBank/DDBJ whole genome shotgun (WGS) entry which is preliminary data.</text>
</comment>
<evidence type="ECO:0008006" key="4">
    <source>
        <dbReference type="Google" id="ProtNLM"/>
    </source>
</evidence>
<feature type="chain" id="PRO_5004360940" description="Outer membrane protein beta-barrel domain-containing protein" evidence="1">
    <location>
        <begin position="20"/>
        <end position="160"/>
    </location>
</feature>
<name>R1H220_9GAMM</name>
<accession>R1H220</accession>
<dbReference type="RefSeq" id="WP_005902921.1">
    <property type="nucleotide sequence ID" value="NZ_AQGQ01000088.1"/>
</dbReference>
<sequence>MANSLICLLLSACSLNCIAADWDFLEQDPGEGELYLRSYSGVLQDSRGDGRTDPFDTWLINTGYQYNIMDDVALFMEGGPAGSGQSAQAGYNLASGLRYQLTPALNIGSQLSQLEIGYATTHVELNSRLLLAPQLALTANFGISPLTAEQSLSIGMGFHF</sequence>
<dbReference type="EMBL" id="AQGQ01000088">
    <property type="protein sequence ID" value="EOD54696.1"/>
    <property type="molecule type" value="Genomic_DNA"/>
</dbReference>
<dbReference type="AlphaFoldDB" id="R1H220"/>
<proteinExistence type="predicted"/>
<evidence type="ECO:0000256" key="1">
    <source>
        <dbReference type="SAM" id="SignalP"/>
    </source>
</evidence>
<protein>
    <recommendedName>
        <fullName evidence="4">Outer membrane protein beta-barrel domain-containing protein</fullName>
    </recommendedName>
</protein>
<organism evidence="2 3">
    <name type="scientific">Aeromonas molluscorum 848</name>
    <dbReference type="NCBI Taxonomy" id="1268236"/>
    <lineage>
        <taxon>Bacteria</taxon>
        <taxon>Pseudomonadati</taxon>
        <taxon>Pseudomonadota</taxon>
        <taxon>Gammaproteobacteria</taxon>
        <taxon>Aeromonadales</taxon>
        <taxon>Aeromonadaceae</taxon>
        <taxon>Aeromonas</taxon>
    </lineage>
</organism>
<keyword evidence="3" id="KW-1185">Reference proteome</keyword>
<evidence type="ECO:0000313" key="3">
    <source>
        <dbReference type="Proteomes" id="UP000013526"/>
    </source>
</evidence>
<keyword evidence="1" id="KW-0732">Signal</keyword>